<protein>
    <submittedName>
        <fullName evidence="1">Uncharacterized protein</fullName>
    </submittedName>
</protein>
<dbReference type="AlphaFoldDB" id="A0A645ILW8"/>
<dbReference type="EMBL" id="VSSQ01117852">
    <property type="protein sequence ID" value="MPN52090.1"/>
    <property type="molecule type" value="Genomic_DNA"/>
</dbReference>
<evidence type="ECO:0000313" key="1">
    <source>
        <dbReference type="EMBL" id="MPN52090.1"/>
    </source>
</evidence>
<reference evidence="1" key="1">
    <citation type="submission" date="2019-08" db="EMBL/GenBank/DDBJ databases">
        <authorList>
            <person name="Kucharzyk K."/>
            <person name="Murdoch R.W."/>
            <person name="Higgins S."/>
            <person name="Loffler F."/>
        </authorList>
    </citation>
    <scope>NUCLEOTIDE SEQUENCE</scope>
</reference>
<organism evidence="1">
    <name type="scientific">bioreactor metagenome</name>
    <dbReference type="NCBI Taxonomy" id="1076179"/>
    <lineage>
        <taxon>unclassified sequences</taxon>
        <taxon>metagenomes</taxon>
        <taxon>ecological metagenomes</taxon>
    </lineage>
</organism>
<sequence>MLQLTKQGKAILVELTCQPFSQSLHLIADVQEDASLSIGEGKKIGLDRLGGFQPCIQLTIRA</sequence>
<accession>A0A645ILW8</accession>
<proteinExistence type="predicted"/>
<gene>
    <name evidence="1" type="ORF">SDC9_199744</name>
</gene>
<name>A0A645ILW8_9ZZZZ</name>
<comment type="caution">
    <text evidence="1">The sequence shown here is derived from an EMBL/GenBank/DDBJ whole genome shotgun (WGS) entry which is preliminary data.</text>
</comment>